<evidence type="ECO:0000313" key="3">
    <source>
        <dbReference type="EMBL" id="TDG37039.1"/>
    </source>
</evidence>
<dbReference type="AlphaFoldDB" id="A0A4R5MPF4"/>
<dbReference type="Gene3D" id="3.40.50.1980">
    <property type="entry name" value="Nitrogenase molybdenum iron protein domain"/>
    <property type="match status" value="2"/>
</dbReference>
<evidence type="ECO:0000313" key="4">
    <source>
        <dbReference type="Proteomes" id="UP000295668"/>
    </source>
</evidence>
<dbReference type="PANTHER" id="PTHR30535">
    <property type="entry name" value="VITAMIN B12-BINDING PROTEIN"/>
    <property type="match status" value="1"/>
</dbReference>
<dbReference type="InterPro" id="IPR050902">
    <property type="entry name" value="ABC_Transporter_SBP"/>
</dbReference>
<dbReference type="RefSeq" id="WP_133261992.1">
    <property type="nucleotide sequence ID" value="NZ_SJCY01000003.1"/>
</dbReference>
<dbReference type="EMBL" id="SJCY01000003">
    <property type="protein sequence ID" value="TDG37039.1"/>
    <property type="molecule type" value="Genomic_DNA"/>
</dbReference>
<dbReference type="InterPro" id="IPR054828">
    <property type="entry name" value="Vit_B12_bind_prot"/>
</dbReference>
<dbReference type="SUPFAM" id="SSF53807">
    <property type="entry name" value="Helical backbone' metal receptor"/>
    <property type="match status" value="1"/>
</dbReference>
<proteinExistence type="predicted"/>
<accession>A0A4R5MPF4</accession>
<dbReference type="OrthoDB" id="9816357at2"/>
<dbReference type="PANTHER" id="PTHR30535:SF35">
    <property type="entry name" value="PERIPLASMIC BINDING PROTEIN"/>
    <property type="match status" value="1"/>
</dbReference>
<gene>
    <name evidence="3" type="ORF">EZJ43_07125</name>
</gene>
<evidence type="ECO:0000256" key="1">
    <source>
        <dbReference type="ARBA" id="ARBA00022729"/>
    </source>
</evidence>
<sequence length="266" mass="30387">MQRSFTDQLGREIAINYPPKRIISLVPSQTELLFDLGLDLEIVGITKFCIHPIDKFASRTKIGGTKKLDLDTIRNLKPDLIIGNKEENLQSDIELLMEEFPVWISDINNLEEAMLTINEIGTLVNRAPEASYLNHLIDAGFKDLQTLAKTALFGGLGAAYFIWRKPYMVAGRNTFIDDILRKIGLNNVIEEVRYPEVTLSALQLIKPDFVFLSSEPYPFAQKHIEEMQNELPNAKIILVDGEMFSWYGSHLVKAVQYFFEFQKELC</sequence>
<name>A0A4R5MPF4_9SPHI</name>
<dbReference type="NCBIfam" id="NF038402">
    <property type="entry name" value="TroA_like"/>
    <property type="match status" value="1"/>
</dbReference>
<organism evidence="3 4">
    <name type="scientific">Pedobacter changchengzhani</name>
    <dbReference type="NCBI Taxonomy" id="2529274"/>
    <lineage>
        <taxon>Bacteria</taxon>
        <taxon>Pseudomonadati</taxon>
        <taxon>Bacteroidota</taxon>
        <taxon>Sphingobacteriia</taxon>
        <taxon>Sphingobacteriales</taxon>
        <taxon>Sphingobacteriaceae</taxon>
        <taxon>Pedobacter</taxon>
    </lineage>
</organism>
<dbReference type="PROSITE" id="PS50983">
    <property type="entry name" value="FE_B12_PBP"/>
    <property type="match status" value="1"/>
</dbReference>
<keyword evidence="1" id="KW-0732">Signal</keyword>
<evidence type="ECO:0000259" key="2">
    <source>
        <dbReference type="PROSITE" id="PS50983"/>
    </source>
</evidence>
<feature type="domain" description="Fe/B12 periplasmic-binding" evidence="2">
    <location>
        <begin position="21"/>
        <end position="266"/>
    </location>
</feature>
<comment type="caution">
    <text evidence="3">The sequence shown here is derived from an EMBL/GenBank/DDBJ whole genome shotgun (WGS) entry which is preliminary data.</text>
</comment>
<dbReference type="Pfam" id="PF01497">
    <property type="entry name" value="Peripla_BP_2"/>
    <property type="match status" value="1"/>
</dbReference>
<dbReference type="Proteomes" id="UP000295668">
    <property type="component" value="Unassembled WGS sequence"/>
</dbReference>
<reference evidence="3 4" key="1">
    <citation type="submission" date="2019-02" db="EMBL/GenBank/DDBJ databases">
        <title>Pedobacter sp. nov., a novel speices isolated from soil of pinguins habitat in Antarcitica.</title>
        <authorList>
            <person name="He R.-H."/>
        </authorList>
    </citation>
    <scope>NUCLEOTIDE SEQUENCE [LARGE SCALE GENOMIC DNA]</scope>
    <source>
        <strain evidence="3 4">E01020</strain>
    </source>
</reference>
<keyword evidence="4" id="KW-1185">Reference proteome</keyword>
<protein>
    <submittedName>
        <fullName evidence="3">Cobalamin-binding protein</fullName>
    </submittedName>
</protein>
<dbReference type="InterPro" id="IPR002491">
    <property type="entry name" value="ABC_transptr_periplasmic_BD"/>
</dbReference>